<keyword evidence="2 11" id="KW-0812">Transmembrane</keyword>
<organism evidence="16 17">
    <name type="scientific">Tricholomella constricta</name>
    <dbReference type="NCBI Taxonomy" id="117010"/>
    <lineage>
        <taxon>Eukaryota</taxon>
        <taxon>Fungi</taxon>
        <taxon>Dikarya</taxon>
        <taxon>Basidiomycota</taxon>
        <taxon>Agaricomycotina</taxon>
        <taxon>Agaricomycetes</taxon>
        <taxon>Agaricomycetidae</taxon>
        <taxon>Agaricales</taxon>
        <taxon>Tricholomatineae</taxon>
        <taxon>Lyophyllaceae</taxon>
        <taxon>Tricholomella</taxon>
    </lineage>
</organism>
<dbReference type="SMART" id="SM00490">
    <property type="entry name" value="HELICc"/>
    <property type="match status" value="1"/>
</dbReference>
<dbReference type="EMBL" id="JAACJP010000004">
    <property type="protein sequence ID" value="KAF5384794.1"/>
    <property type="molecule type" value="Genomic_DNA"/>
</dbReference>
<dbReference type="SUPFAM" id="SSF103473">
    <property type="entry name" value="MFS general substrate transporter"/>
    <property type="match status" value="1"/>
</dbReference>
<dbReference type="SMART" id="SM00487">
    <property type="entry name" value="DEXDc"/>
    <property type="match status" value="1"/>
</dbReference>
<dbReference type="OrthoDB" id="102260at2759"/>
<feature type="domain" description="Major facilitator superfamily (MFS) profile" evidence="12">
    <location>
        <begin position="1"/>
        <end position="170"/>
    </location>
</feature>
<feature type="compositionally biased region" description="Low complexity" evidence="10">
    <location>
        <begin position="1351"/>
        <end position="1370"/>
    </location>
</feature>
<dbReference type="InterPro" id="IPR005828">
    <property type="entry name" value="MFS_sugar_transport-like"/>
</dbReference>
<keyword evidence="4" id="KW-0378">Hydrolase</keyword>
<dbReference type="PROSITE" id="PS51195">
    <property type="entry name" value="Q_MOTIF"/>
    <property type="match status" value="1"/>
</dbReference>
<dbReference type="Gene3D" id="3.40.50.300">
    <property type="entry name" value="P-loop containing nucleotide triphosphate hydrolases"/>
    <property type="match status" value="2"/>
</dbReference>
<evidence type="ECO:0000256" key="6">
    <source>
        <dbReference type="ARBA" id="ARBA00022840"/>
    </source>
</evidence>
<dbReference type="PANTHER" id="PTHR39469">
    <property type="entry name" value="CHROMOSOME 1, WHOLE GENOME SHOTGUN SEQUENCE"/>
    <property type="match status" value="1"/>
</dbReference>
<feature type="transmembrane region" description="Helical" evidence="11">
    <location>
        <begin position="49"/>
        <end position="70"/>
    </location>
</feature>
<feature type="region of interest" description="Disordered" evidence="10">
    <location>
        <begin position="1203"/>
        <end position="1248"/>
    </location>
</feature>
<protein>
    <recommendedName>
        <fullName evidence="18">Major facilitator superfamily (MFS) profile domain-containing protein</fullName>
    </recommendedName>
</protein>
<dbReference type="GO" id="GO:0022857">
    <property type="term" value="F:transmembrane transporter activity"/>
    <property type="evidence" value="ECO:0007669"/>
    <property type="project" value="InterPro"/>
</dbReference>
<dbReference type="Pfam" id="PF13886">
    <property type="entry name" value="TM7S3_TM198"/>
    <property type="match status" value="1"/>
</dbReference>
<dbReference type="GO" id="GO:0003724">
    <property type="term" value="F:RNA helicase activity"/>
    <property type="evidence" value="ECO:0007669"/>
    <property type="project" value="InterPro"/>
</dbReference>
<feature type="domain" description="Helicase C-terminal" evidence="14">
    <location>
        <begin position="660"/>
        <end position="826"/>
    </location>
</feature>
<dbReference type="InterPro" id="IPR014014">
    <property type="entry name" value="RNA_helicase_DEAD_Q_motif"/>
</dbReference>
<sequence length="1703" mass="187228">MLNSALARVFEEAGWIGRQAILMTGFNSLIYVLSTLPPWYLVDRWGRRTILLSGAVIMSAALVATGWWMALDIPHTPNAVVICVVIFNAAFGYSVFNVSWGPVPWLYPPEIMPLSVRAKGVSLSTATNWFFNFIVGELTPFLQETMGWRLYPMHGFFCACSFVVVYPETKGVPLEEMDAVFGEDEREEQIENQSERASLVSSALPTDHQTIRSAPRSRDDADWLSRLFNRRANRARIQWLGFQHTRTMGRSAEALADSLAQAARPTKAPKPMATTKATFDDLGLHPPIIASLHAAFPNVKSPTETQAKFIPAILSGKDVLLKDETGSGKSFGLILALLNKPRISSQDKTSVARRITSLVLVPHRDLAHQLFHWIQRMASVTQPPIDISSVAQVLVRDGATHLSDGLHKLRETPPHILIGTPQAVLDVYKEDAQALQFSHLSSVVVDEVDYLIETVPKKDPSKSFHKAAVKASRKLLAHPGVTRQLLDIIFAKRKEINEQRVDEPGAVQYRRKAEMAEHPHSSALPQLILSSATLRRHLNNYLFDESGWLNRDNLLKVKGTKPPPVVHEMKTATELYPHDSLGGNGISHSVLLVSEEGIENIAGAVPPPPNSSESENLQPIDPQALFASSAKPEPVSNDRALAEKYDGTPTPFNPNAMEAIATSFALDVPSVALLVLPSSSPVQRAVYELREMGVNAHRLDLLTDEKGRSHLLRGGDSGQENPTLLVSTLATTRGLDLPELTHVFILGIPDGPKVNGRTVDAYVHLAGRVGRFGRGGKVITVVEKEAEEEEKEEERGSGVRQGSKMMRILTTLNVPASFTLATMRLPSSLLLAALLLALVAAQSPTPSQSPSPSPSPSTTLSLSLTTATVTTIFSTRTRNQNTLITTVVPTTFNVTRTVSATSSSASASASAEPTPSPIVLATILDPAFGVLGAILILTGLPSAFWGHKNRWTSFFLIGFYTLSLVCFVLILKFGILAAVNPPSRTLRGMFVLASSIAGIVGGGIAIFFWKAARYGIGAWGGFALGLWIQCFHNGGLIKAVGFRWILYIGCAVIGFILCTIPKIHYHILLISTAFVGSSAFMLGVDCFTTAGLKEVGIYFAITLPVNQQTNHQQFYIWNLGFRSLFPKFTNNGIEFPVSQTMQIELGLIGAVALMGAAVQLRILAVLHRKLGEITEEQKKRDEEAEFHAAGRFADVLRERTEWEKEHPTLSKHGRQESGFSNTPLMKDQDGSSSPTSAEHRSSTFTLVPDGRARYHSNVSDFKAAPTADDELRRAARNLQSPVALPALDLGLGIQEDVPTGFIAADELRLQSQTEDLRKKDLTPGELEEIKRKEELMLEIQTIRRSIDALKSETPAPSSSSASRHPSMTSRRTLSIDASSALLPIPSHLRPPRETDPRTRAHSMEMSSLGYLPPIGDTISRPTSVPPRDAEWDAYVHDRKLLQPPAGVTPPIATTPVMATPRAPLSPAVADALNKRKQRESALGLAEQNTDSSEDVPLAQLARHQRSSSGGNVPVTILPPRRASAVMSPTPQRPSVSRTRTFEELNERHREKMRDLQAPLTQAEKEEAELRAARQRWERNKAAEKEVMSRRQTEKAAQHERDRRKRSEDDGERKGRKTLTPPGTMDRRHSRSLSQDRLARTGPSSKRLSTLKVEDWQKYQQDTEMGLRSEATGLNSRRDSRTLLVPFPDGGRRSNRRKSTDPLS</sequence>
<dbReference type="Pfam" id="PF00270">
    <property type="entry name" value="DEAD"/>
    <property type="match status" value="1"/>
</dbReference>
<evidence type="ECO:0000259" key="15">
    <source>
        <dbReference type="PROSITE" id="PS51195"/>
    </source>
</evidence>
<dbReference type="PANTHER" id="PTHR39469:SF1">
    <property type="entry name" value="DUF4203 DOMAIN-CONTAINING PROTEIN"/>
    <property type="match status" value="1"/>
</dbReference>
<feature type="transmembrane region" description="Helical" evidence="11">
    <location>
        <begin position="952"/>
        <end position="977"/>
    </location>
</feature>
<evidence type="ECO:0000256" key="10">
    <source>
        <dbReference type="SAM" id="MobiDB-lite"/>
    </source>
</evidence>
<feature type="transmembrane region" description="Helical" evidence="11">
    <location>
        <begin position="1067"/>
        <end position="1084"/>
    </location>
</feature>
<dbReference type="PROSITE" id="PS51192">
    <property type="entry name" value="HELICASE_ATP_BIND_1"/>
    <property type="match status" value="1"/>
</dbReference>
<dbReference type="Gene3D" id="1.20.1250.20">
    <property type="entry name" value="MFS general substrate transporter like domains"/>
    <property type="match status" value="1"/>
</dbReference>
<feature type="region of interest" description="Disordered" evidence="10">
    <location>
        <begin position="1348"/>
        <end position="1399"/>
    </location>
</feature>
<keyword evidence="8 11" id="KW-0472">Membrane</keyword>
<dbReference type="Pfam" id="PF00271">
    <property type="entry name" value="Helicase_C"/>
    <property type="match status" value="1"/>
</dbReference>
<evidence type="ECO:0000256" key="2">
    <source>
        <dbReference type="ARBA" id="ARBA00022692"/>
    </source>
</evidence>
<evidence type="ECO:0000256" key="4">
    <source>
        <dbReference type="ARBA" id="ARBA00022801"/>
    </source>
</evidence>
<keyword evidence="7 11" id="KW-1133">Transmembrane helix</keyword>
<dbReference type="InterPro" id="IPR001650">
    <property type="entry name" value="Helicase_C-like"/>
</dbReference>
<feature type="short sequence motif" description="Q motif" evidence="9">
    <location>
        <begin position="277"/>
        <end position="307"/>
    </location>
</feature>
<feature type="transmembrane region" description="Helical" evidence="11">
    <location>
        <begin position="1016"/>
        <end position="1035"/>
    </location>
</feature>
<feature type="domain" description="DEAD-box RNA helicase Q" evidence="15">
    <location>
        <begin position="277"/>
        <end position="307"/>
    </location>
</feature>
<evidence type="ECO:0000259" key="12">
    <source>
        <dbReference type="PROSITE" id="PS50850"/>
    </source>
</evidence>
<dbReference type="InterPro" id="IPR025256">
    <property type="entry name" value="TM7S3/TM198-like_dom"/>
</dbReference>
<evidence type="ECO:0000256" key="9">
    <source>
        <dbReference type="PROSITE-ProRule" id="PRU00552"/>
    </source>
</evidence>
<keyword evidence="6" id="KW-0067">ATP-binding</keyword>
<dbReference type="InterPro" id="IPR036259">
    <property type="entry name" value="MFS_trans_sf"/>
</dbReference>
<feature type="compositionally biased region" description="Basic and acidic residues" evidence="10">
    <location>
        <begin position="1562"/>
        <end position="1612"/>
    </location>
</feature>
<dbReference type="PROSITE" id="PS50850">
    <property type="entry name" value="MFS"/>
    <property type="match status" value="1"/>
</dbReference>
<feature type="transmembrane region" description="Helical" evidence="11">
    <location>
        <begin position="1041"/>
        <end position="1060"/>
    </location>
</feature>
<gene>
    <name evidence="16" type="ORF">D9615_001424</name>
</gene>
<dbReference type="InterPro" id="IPR027417">
    <property type="entry name" value="P-loop_NTPase"/>
</dbReference>
<dbReference type="InterPro" id="IPR011545">
    <property type="entry name" value="DEAD/DEAH_box_helicase_dom"/>
</dbReference>
<feature type="compositionally biased region" description="Basic and acidic residues" evidence="10">
    <location>
        <begin position="1539"/>
        <end position="1554"/>
    </location>
</feature>
<evidence type="ECO:0000256" key="7">
    <source>
        <dbReference type="ARBA" id="ARBA00022989"/>
    </source>
</evidence>
<evidence type="ECO:0000256" key="1">
    <source>
        <dbReference type="ARBA" id="ARBA00004141"/>
    </source>
</evidence>
<dbReference type="GO" id="GO:0003676">
    <property type="term" value="F:nucleic acid binding"/>
    <property type="evidence" value="ECO:0007669"/>
    <property type="project" value="InterPro"/>
</dbReference>
<evidence type="ECO:0000259" key="14">
    <source>
        <dbReference type="PROSITE" id="PS51194"/>
    </source>
</evidence>
<dbReference type="Pfam" id="PF00083">
    <property type="entry name" value="Sugar_tr"/>
    <property type="match status" value="1"/>
</dbReference>
<dbReference type="Proteomes" id="UP000565441">
    <property type="component" value="Unassembled WGS sequence"/>
</dbReference>
<reference evidence="16 17" key="1">
    <citation type="journal article" date="2020" name="ISME J.">
        <title>Uncovering the hidden diversity of litter-decomposition mechanisms in mushroom-forming fungi.</title>
        <authorList>
            <person name="Floudas D."/>
            <person name="Bentzer J."/>
            <person name="Ahren D."/>
            <person name="Johansson T."/>
            <person name="Persson P."/>
            <person name="Tunlid A."/>
        </authorList>
    </citation>
    <scope>NUCLEOTIDE SEQUENCE [LARGE SCALE GENOMIC DNA]</scope>
    <source>
        <strain evidence="16 17">CBS 661.87</strain>
    </source>
</reference>
<proteinExistence type="predicted"/>
<dbReference type="GO" id="GO:0016020">
    <property type="term" value="C:membrane"/>
    <property type="evidence" value="ECO:0007669"/>
    <property type="project" value="UniProtKB-SubCell"/>
</dbReference>
<dbReference type="SUPFAM" id="SSF52540">
    <property type="entry name" value="P-loop containing nucleoside triphosphate hydrolases"/>
    <property type="match status" value="2"/>
</dbReference>
<feature type="transmembrane region" description="Helical" evidence="11">
    <location>
        <begin position="989"/>
        <end position="1009"/>
    </location>
</feature>
<feature type="transmembrane region" description="Helical" evidence="11">
    <location>
        <begin position="76"/>
        <end position="96"/>
    </location>
</feature>
<comment type="subcellular location">
    <subcellularLocation>
        <location evidence="1">Membrane</location>
        <topology evidence="1">Multi-pass membrane protein</topology>
    </subcellularLocation>
</comment>
<evidence type="ECO:0000313" key="17">
    <source>
        <dbReference type="Proteomes" id="UP000565441"/>
    </source>
</evidence>
<keyword evidence="5" id="KW-0347">Helicase</keyword>
<comment type="caution">
    <text evidence="16">The sequence shown here is derived from an EMBL/GenBank/DDBJ whole genome shotgun (WGS) entry which is preliminary data.</text>
</comment>
<feature type="transmembrane region" description="Helical" evidence="11">
    <location>
        <begin position="918"/>
        <end position="940"/>
    </location>
</feature>
<name>A0A8H5HK37_9AGAR</name>
<dbReference type="InterPro" id="IPR020846">
    <property type="entry name" value="MFS_dom"/>
</dbReference>
<dbReference type="GO" id="GO:0005524">
    <property type="term" value="F:ATP binding"/>
    <property type="evidence" value="ECO:0007669"/>
    <property type="project" value="UniProtKB-KW"/>
</dbReference>
<accession>A0A8H5HK37</accession>
<feature type="compositionally biased region" description="Basic and acidic residues" evidence="10">
    <location>
        <begin position="1390"/>
        <end position="1399"/>
    </location>
</feature>
<evidence type="ECO:0000259" key="13">
    <source>
        <dbReference type="PROSITE" id="PS51192"/>
    </source>
</evidence>
<evidence type="ECO:0000256" key="11">
    <source>
        <dbReference type="SAM" id="Phobius"/>
    </source>
</evidence>
<evidence type="ECO:0000313" key="16">
    <source>
        <dbReference type="EMBL" id="KAF5384794.1"/>
    </source>
</evidence>
<dbReference type="GO" id="GO:0016787">
    <property type="term" value="F:hydrolase activity"/>
    <property type="evidence" value="ECO:0007669"/>
    <property type="project" value="UniProtKB-KW"/>
</dbReference>
<keyword evidence="3" id="KW-0547">Nucleotide-binding</keyword>
<keyword evidence="17" id="KW-1185">Reference proteome</keyword>
<feature type="transmembrane region" description="Helical" evidence="11">
    <location>
        <begin position="20"/>
        <end position="42"/>
    </location>
</feature>
<feature type="domain" description="Helicase ATP-binding" evidence="13">
    <location>
        <begin position="310"/>
        <end position="552"/>
    </location>
</feature>
<evidence type="ECO:0000256" key="8">
    <source>
        <dbReference type="ARBA" id="ARBA00023136"/>
    </source>
</evidence>
<dbReference type="PROSITE" id="PS51194">
    <property type="entry name" value="HELICASE_CTER"/>
    <property type="match status" value="1"/>
</dbReference>
<evidence type="ECO:0008006" key="18">
    <source>
        <dbReference type="Google" id="ProtNLM"/>
    </source>
</evidence>
<evidence type="ECO:0000256" key="3">
    <source>
        <dbReference type="ARBA" id="ARBA00022741"/>
    </source>
</evidence>
<feature type="region of interest" description="Disordered" evidence="10">
    <location>
        <begin position="1501"/>
        <end position="1703"/>
    </location>
</feature>
<feature type="compositionally biased region" description="Polar residues" evidence="10">
    <location>
        <begin position="1526"/>
        <end position="1538"/>
    </location>
</feature>
<evidence type="ECO:0000256" key="5">
    <source>
        <dbReference type="ARBA" id="ARBA00022806"/>
    </source>
</evidence>
<dbReference type="InterPro" id="IPR014001">
    <property type="entry name" value="Helicase_ATP-bd"/>
</dbReference>